<protein>
    <submittedName>
        <fullName evidence="2">Uncharacterized protein</fullName>
    </submittedName>
</protein>
<evidence type="ECO:0000256" key="1">
    <source>
        <dbReference type="SAM" id="MobiDB-lite"/>
    </source>
</evidence>
<reference evidence="2" key="1">
    <citation type="journal article" date="2015" name="Nature">
        <title>Complex archaea that bridge the gap between prokaryotes and eukaryotes.</title>
        <authorList>
            <person name="Spang A."/>
            <person name="Saw J.H."/>
            <person name="Jorgensen S.L."/>
            <person name="Zaremba-Niedzwiedzka K."/>
            <person name="Martijn J."/>
            <person name="Lind A.E."/>
            <person name="van Eijk R."/>
            <person name="Schleper C."/>
            <person name="Guy L."/>
            <person name="Ettema T.J."/>
        </authorList>
    </citation>
    <scope>NUCLEOTIDE SEQUENCE</scope>
</reference>
<organism evidence="2">
    <name type="scientific">marine sediment metagenome</name>
    <dbReference type="NCBI Taxonomy" id="412755"/>
    <lineage>
        <taxon>unclassified sequences</taxon>
        <taxon>metagenomes</taxon>
        <taxon>ecological metagenomes</taxon>
    </lineage>
</organism>
<gene>
    <name evidence="2" type="ORF">LCGC14_1879570</name>
</gene>
<dbReference type="EMBL" id="LAZR01019327">
    <property type="protein sequence ID" value="KKL92947.1"/>
    <property type="molecule type" value="Genomic_DNA"/>
</dbReference>
<feature type="region of interest" description="Disordered" evidence="1">
    <location>
        <begin position="1"/>
        <end position="28"/>
    </location>
</feature>
<evidence type="ECO:0000313" key="2">
    <source>
        <dbReference type="EMBL" id="KKL92947.1"/>
    </source>
</evidence>
<feature type="region of interest" description="Disordered" evidence="1">
    <location>
        <begin position="49"/>
        <end position="72"/>
    </location>
</feature>
<accession>A0A0F9J162</accession>
<proteinExistence type="predicted"/>
<dbReference type="AlphaFoldDB" id="A0A0F9J162"/>
<feature type="non-terminal residue" evidence="2">
    <location>
        <position position="119"/>
    </location>
</feature>
<comment type="caution">
    <text evidence="2">The sequence shown here is derived from an EMBL/GenBank/DDBJ whole genome shotgun (WGS) entry which is preliminary data.</text>
</comment>
<name>A0A0F9J162_9ZZZZ</name>
<sequence length="119" mass="13301">MEEETTGTPDASVQELEDEATPKITSEELVELKKKASDGDNYKIRAEKAETKLKESTKETTKKEVEETKEDSNLSVKDGIVLAKADIHEEDMDEVIDYAKSKSISISEALQSNMIKSYL</sequence>
<feature type="compositionally biased region" description="Polar residues" evidence="1">
    <location>
        <begin position="1"/>
        <end position="11"/>
    </location>
</feature>